<evidence type="ECO:0000256" key="1">
    <source>
        <dbReference type="SAM" id="MobiDB-lite"/>
    </source>
</evidence>
<feature type="compositionally biased region" description="Basic and acidic residues" evidence="1">
    <location>
        <begin position="1"/>
        <end position="11"/>
    </location>
</feature>
<dbReference type="RefSeq" id="WP_148594592.1">
    <property type="nucleotide sequence ID" value="NZ_CP042997.1"/>
</dbReference>
<organism evidence="2 3">
    <name type="scientific">Aquisphaera giovannonii</name>
    <dbReference type="NCBI Taxonomy" id="406548"/>
    <lineage>
        <taxon>Bacteria</taxon>
        <taxon>Pseudomonadati</taxon>
        <taxon>Planctomycetota</taxon>
        <taxon>Planctomycetia</taxon>
        <taxon>Isosphaerales</taxon>
        <taxon>Isosphaeraceae</taxon>
        <taxon>Aquisphaera</taxon>
    </lineage>
</organism>
<dbReference type="Proteomes" id="UP000324233">
    <property type="component" value="Chromosome"/>
</dbReference>
<evidence type="ECO:0000313" key="3">
    <source>
        <dbReference type="Proteomes" id="UP000324233"/>
    </source>
</evidence>
<proteinExistence type="predicted"/>
<feature type="region of interest" description="Disordered" evidence="1">
    <location>
        <begin position="1"/>
        <end position="23"/>
    </location>
</feature>
<sequence length="63" mass="6857">MGVDPVAKKMSEASADIGISRPKKGDEFRCSACGMEIKVTADCECKEGEHVHFHCCGKELEKV</sequence>
<evidence type="ECO:0008006" key="4">
    <source>
        <dbReference type="Google" id="ProtNLM"/>
    </source>
</evidence>
<protein>
    <recommendedName>
        <fullName evidence="4">Desulfoferrodoxin N-terminal domain-containing protein</fullName>
    </recommendedName>
</protein>
<dbReference type="EMBL" id="CP042997">
    <property type="protein sequence ID" value="QEH34706.1"/>
    <property type="molecule type" value="Genomic_DNA"/>
</dbReference>
<accession>A0A5B9W265</accession>
<keyword evidence="3" id="KW-1185">Reference proteome</keyword>
<reference evidence="2 3" key="1">
    <citation type="submission" date="2019-08" db="EMBL/GenBank/DDBJ databases">
        <title>Deep-cultivation of Planctomycetes and their phenomic and genomic characterization uncovers novel biology.</title>
        <authorList>
            <person name="Wiegand S."/>
            <person name="Jogler M."/>
            <person name="Boedeker C."/>
            <person name="Pinto D."/>
            <person name="Vollmers J."/>
            <person name="Rivas-Marin E."/>
            <person name="Kohn T."/>
            <person name="Peeters S.H."/>
            <person name="Heuer A."/>
            <person name="Rast P."/>
            <person name="Oberbeckmann S."/>
            <person name="Bunk B."/>
            <person name="Jeske O."/>
            <person name="Meyerdierks A."/>
            <person name="Storesund J.E."/>
            <person name="Kallscheuer N."/>
            <person name="Luecker S."/>
            <person name="Lage O.M."/>
            <person name="Pohl T."/>
            <person name="Merkel B.J."/>
            <person name="Hornburger P."/>
            <person name="Mueller R.-W."/>
            <person name="Bruemmer F."/>
            <person name="Labrenz M."/>
            <person name="Spormann A.M."/>
            <person name="Op den Camp H."/>
            <person name="Overmann J."/>
            <person name="Amann R."/>
            <person name="Jetten M.S.M."/>
            <person name="Mascher T."/>
            <person name="Medema M.H."/>
            <person name="Devos D.P."/>
            <person name="Kaster A.-K."/>
            <person name="Ovreas L."/>
            <person name="Rohde M."/>
            <person name="Galperin M.Y."/>
            <person name="Jogler C."/>
        </authorList>
    </citation>
    <scope>NUCLEOTIDE SEQUENCE [LARGE SCALE GENOMIC DNA]</scope>
    <source>
        <strain evidence="2 3">OJF2</strain>
    </source>
</reference>
<dbReference type="KEGG" id="agv:OJF2_32480"/>
<gene>
    <name evidence="2" type="ORF">OJF2_32480</name>
</gene>
<name>A0A5B9W265_9BACT</name>
<evidence type="ECO:0000313" key="2">
    <source>
        <dbReference type="EMBL" id="QEH34706.1"/>
    </source>
</evidence>
<dbReference type="AlphaFoldDB" id="A0A5B9W265"/>
<dbReference type="OrthoDB" id="290577at2"/>